<name>A0ACD1BGY5_9CLOT</name>
<protein>
    <submittedName>
        <fullName evidence="1">Uncharacterized protein</fullName>
    </submittedName>
</protein>
<dbReference type="Proteomes" id="UP000594603">
    <property type="component" value="Plasmid p3"/>
</dbReference>
<reference evidence="1" key="1">
    <citation type="submission" date="2020-04" db="EMBL/GenBank/DDBJ databases">
        <title>A novel bacterium ('Candidatus Sarcina troglodytae' sp. nov.) linked to a protracted, uniformly lethal epizootic among sanctuary western chimpanzees (Pan troglodytes verus) in Sierra Leone.</title>
        <authorList>
            <person name="Owens L.A."/>
            <person name="Colitti B."/>
            <person name="Hirji I."/>
            <person name="Pizaro A."/>
            <person name="Jaffe J.E."/>
            <person name="Moittie S."/>
            <person name="Bishop-Lilly K.A."/>
            <person name="Estrella L.A."/>
            <person name="Voegtly L.J."/>
            <person name="Kuhn J.H."/>
            <person name="Suen G."/>
            <person name="Deblois C.L."/>
            <person name="Dunn C."/>
            <person name="Juan-Salles C."/>
            <person name="Goldberg T.L."/>
        </authorList>
    </citation>
    <scope>NUCLEOTIDE SEQUENCE</scope>
    <source>
        <strain evidence="1">JB2</strain>
    </source>
</reference>
<organism evidence="1 2">
    <name type="scientific">Candidatus Sarcina troglodytae</name>
    <dbReference type="NCBI Taxonomy" id="2726954"/>
    <lineage>
        <taxon>Bacteria</taxon>
        <taxon>Bacillati</taxon>
        <taxon>Bacillota</taxon>
        <taxon>Clostridia</taxon>
        <taxon>Eubacteriales</taxon>
        <taxon>Clostridiaceae</taxon>
        <taxon>Sarcina</taxon>
    </lineage>
</organism>
<evidence type="ECO:0000313" key="1">
    <source>
        <dbReference type="EMBL" id="QPJ86700.1"/>
    </source>
</evidence>
<sequence>MRKKIVLLFSCIIFIIVLCLYSWKAIKIETTNLTDISIDNIVLGDDFENVNLTKYTKVDGYDDNYNYRFNEIAINVDNGIIDGLFSNFDNNVVISINGNTDLTKVNDVKDILGGNFKDKWYDKEQGLKTYIYYDYNNNIKANFIYSNYDNNLVWIKLKKQTKNSKNIN</sequence>
<keyword evidence="2" id="KW-1185">Reference proteome</keyword>
<evidence type="ECO:0000313" key="2">
    <source>
        <dbReference type="Proteomes" id="UP000594603"/>
    </source>
</evidence>
<dbReference type="EMBL" id="CP051757">
    <property type="protein sequence ID" value="QPJ86700.1"/>
    <property type="molecule type" value="Genomic_DNA"/>
</dbReference>
<gene>
    <name evidence="1" type="ORF">HH195_12060</name>
</gene>
<geneLocation type="plasmid" evidence="1 2">
    <name>p3</name>
</geneLocation>
<proteinExistence type="predicted"/>
<keyword evidence="1" id="KW-0614">Plasmid</keyword>
<accession>A0ACD1BGY5</accession>